<proteinExistence type="predicted"/>
<name>A0A2S7TA20_9FLAO</name>
<dbReference type="Proteomes" id="UP000239366">
    <property type="component" value="Unassembled WGS sequence"/>
</dbReference>
<organism evidence="7 8">
    <name type="scientific">Aureicoccus marinus</name>
    <dbReference type="NCBI Taxonomy" id="754435"/>
    <lineage>
        <taxon>Bacteria</taxon>
        <taxon>Pseudomonadati</taxon>
        <taxon>Bacteroidota</taxon>
        <taxon>Flavobacteriia</taxon>
        <taxon>Flavobacteriales</taxon>
        <taxon>Flavobacteriaceae</taxon>
        <taxon>Aureicoccus</taxon>
    </lineage>
</organism>
<dbReference type="InterPro" id="IPR006685">
    <property type="entry name" value="MscS_channel_2nd"/>
</dbReference>
<dbReference type="Gene3D" id="2.30.30.60">
    <property type="match status" value="1"/>
</dbReference>
<evidence type="ECO:0000256" key="4">
    <source>
        <dbReference type="ARBA" id="ARBA00023136"/>
    </source>
</evidence>
<keyword evidence="4 5" id="KW-0472">Membrane</keyword>
<dbReference type="InterPro" id="IPR010920">
    <property type="entry name" value="LSM_dom_sf"/>
</dbReference>
<protein>
    <submittedName>
        <fullName evidence="7">Mechanosensitive ion channel protein MscS</fullName>
    </submittedName>
</protein>
<dbReference type="SUPFAM" id="SSF50182">
    <property type="entry name" value="Sm-like ribonucleoproteins"/>
    <property type="match status" value="1"/>
</dbReference>
<comment type="caution">
    <text evidence="7">The sequence shown here is derived from an EMBL/GenBank/DDBJ whole genome shotgun (WGS) entry which is preliminary data.</text>
</comment>
<feature type="transmembrane region" description="Helical" evidence="5">
    <location>
        <begin position="12"/>
        <end position="29"/>
    </location>
</feature>
<dbReference type="PANTHER" id="PTHR30221">
    <property type="entry name" value="SMALL-CONDUCTANCE MECHANOSENSITIVE CHANNEL"/>
    <property type="match status" value="1"/>
</dbReference>
<keyword evidence="3 5" id="KW-1133">Transmembrane helix</keyword>
<dbReference type="InterPro" id="IPR023408">
    <property type="entry name" value="MscS_beta-dom_sf"/>
</dbReference>
<feature type="domain" description="Mechanosensitive ion channel MscS" evidence="6">
    <location>
        <begin position="98"/>
        <end position="160"/>
    </location>
</feature>
<dbReference type="InterPro" id="IPR045275">
    <property type="entry name" value="MscS_archaea/bacteria_type"/>
</dbReference>
<dbReference type="GO" id="GO:0016020">
    <property type="term" value="C:membrane"/>
    <property type="evidence" value="ECO:0007669"/>
    <property type="project" value="UniProtKB-SubCell"/>
</dbReference>
<evidence type="ECO:0000256" key="1">
    <source>
        <dbReference type="ARBA" id="ARBA00004370"/>
    </source>
</evidence>
<sequence length="180" mass="20396">MADFFRTYQTELLGTLICLIVFYLIRFIIVKGIKRIGRKSQLSIIRTRLVVRYVAMLLGLINLSFIIVIWGVPLEKLGVVISSTFAVIGVALFATWSILSNITAGIILFFYYPFKIGDRIRILDKDFPDEATILDIKAFNVILVKDNGEMLTYPNNLLLQKGAGLLGKQVATREELEMDF</sequence>
<evidence type="ECO:0000256" key="3">
    <source>
        <dbReference type="ARBA" id="ARBA00022989"/>
    </source>
</evidence>
<dbReference type="Pfam" id="PF00924">
    <property type="entry name" value="MS_channel_2nd"/>
    <property type="match status" value="1"/>
</dbReference>
<evidence type="ECO:0000259" key="6">
    <source>
        <dbReference type="Pfam" id="PF00924"/>
    </source>
</evidence>
<dbReference type="GO" id="GO:0008381">
    <property type="term" value="F:mechanosensitive monoatomic ion channel activity"/>
    <property type="evidence" value="ECO:0007669"/>
    <property type="project" value="InterPro"/>
</dbReference>
<dbReference type="PANTHER" id="PTHR30221:SF8">
    <property type="entry name" value="SMALL-CONDUCTANCE MECHANOSENSITIVE CHANNEL"/>
    <property type="match status" value="1"/>
</dbReference>
<evidence type="ECO:0000256" key="2">
    <source>
        <dbReference type="ARBA" id="ARBA00022692"/>
    </source>
</evidence>
<dbReference type="EMBL" id="MQVX01000001">
    <property type="protein sequence ID" value="PQJ16789.1"/>
    <property type="molecule type" value="Genomic_DNA"/>
</dbReference>
<evidence type="ECO:0000313" key="7">
    <source>
        <dbReference type="EMBL" id="PQJ16789.1"/>
    </source>
</evidence>
<keyword evidence="8" id="KW-1185">Reference proteome</keyword>
<accession>A0A2S7TA20</accession>
<feature type="transmembrane region" description="Helical" evidence="5">
    <location>
        <begin position="84"/>
        <end position="112"/>
    </location>
</feature>
<dbReference type="OrthoDB" id="5705501at2"/>
<keyword evidence="2 5" id="KW-0812">Transmembrane</keyword>
<evidence type="ECO:0000313" key="8">
    <source>
        <dbReference type="Proteomes" id="UP000239366"/>
    </source>
</evidence>
<dbReference type="AlphaFoldDB" id="A0A2S7TA20"/>
<reference evidence="8" key="1">
    <citation type="submission" date="2016-11" db="EMBL/GenBank/DDBJ databases">
        <title>Trade-off between light-utilization and light-protection in marine flavobacteria.</title>
        <authorList>
            <person name="Kumagai Y."/>
            <person name="Yoshizawa S."/>
            <person name="Kogure K."/>
        </authorList>
    </citation>
    <scope>NUCLEOTIDE SEQUENCE [LARGE SCALE GENOMIC DNA]</scope>
    <source>
        <strain evidence="8">SG-18</strain>
    </source>
</reference>
<comment type="subcellular location">
    <subcellularLocation>
        <location evidence="1">Membrane</location>
    </subcellularLocation>
</comment>
<gene>
    <name evidence="7" type="ORF">BST99_04805</name>
</gene>
<feature type="transmembrane region" description="Helical" evidence="5">
    <location>
        <begin position="50"/>
        <end position="72"/>
    </location>
</feature>
<evidence type="ECO:0000256" key="5">
    <source>
        <dbReference type="SAM" id="Phobius"/>
    </source>
</evidence>